<reference evidence="2" key="1">
    <citation type="journal article" date="2023" name="Insect Mol. Biol.">
        <title>Genome sequencing provides insights into the evolution of gene families encoding plant cell wall-degrading enzymes in longhorned beetles.</title>
        <authorList>
            <person name="Shin N.R."/>
            <person name="Okamura Y."/>
            <person name="Kirsch R."/>
            <person name="Pauchet Y."/>
        </authorList>
    </citation>
    <scope>NUCLEOTIDE SEQUENCE</scope>
    <source>
        <strain evidence="2">RBIC_L_NR</strain>
    </source>
</reference>
<accession>A0AAV8X2P4</accession>
<organism evidence="2 3">
    <name type="scientific">Rhamnusium bicolor</name>
    <dbReference type="NCBI Taxonomy" id="1586634"/>
    <lineage>
        <taxon>Eukaryota</taxon>
        <taxon>Metazoa</taxon>
        <taxon>Ecdysozoa</taxon>
        <taxon>Arthropoda</taxon>
        <taxon>Hexapoda</taxon>
        <taxon>Insecta</taxon>
        <taxon>Pterygota</taxon>
        <taxon>Neoptera</taxon>
        <taxon>Endopterygota</taxon>
        <taxon>Coleoptera</taxon>
        <taxon>Polyphaga</taxon>
        <taxon>Cucujiformia</taxon>
        <taxon>Chrysomeloidea</taxon>
        <taxon>Cerambycidae</taxon>
        <taxon>Lepturinae</taxon>
        <taxon>Rhagiini</taxon>
        <taxon>Rhamnusium</taxon>
    </lineage>
</organism>
<evidence type="ECO:0000256" key="1">
    <source>
        <dbReference type="SAM" id="MobiDB-lite"/>
    </source>
</evidence>
<sequence length="83" mass="8535">MTNEYLAKNPGVTLEPDSYSRASKLFKTTVAAAAVASAVATSAATKTRDATASTSAAGIEHQQDPVAIPTTSKATEPKNRPSN</sequence>
<name>A0AAV8X2P4_9CUCU</name>
<dbReference type="Proteomes" id="UP001162156">
    <property type="component" value="Unassembled WGS sequence"/>
</dbReference>
<evidence type="ECO:0000313" key="2">
    <source>
        <dbReference type="EMBL" id="KAJ8933294.1"/>
    </source>
</evidence>
<gene>
    <name evidence="2" type="ORF">NQ314_014122</name>
</gene>
<dbReference type="AlphaFoldDB" id="A0AAV8X2P4"/>
<protein>
    <submittedName>
        <fullName evidence="2">Uncharacterized protein</fullName>
    </submittedName>
</protein>
<proteinExistence type="predicted"/>
<comment type="caution">
    <text evidence="2">The sequence shown here is derived from an EMBL/GenBank/DDBJ whole genome shotgun (WGS) entry which is preliminary data.</text>
</comment>
<keyword evidence="3" id="KW-1185">Reference proteome</keyword>
<feature type="region of interest" description="Disordered" evidence="1">
    <location>
        <begin position="41"/>
        <end position="83"/>
    </location>
</feature>
<evidence type="ECO:0000313" key="3">
    <source>
        <dbReference type="Proteomes" id="UP001162156"/>
    </source>
</evidence>
<dbReference type="EMBL" id="JANEYF010003884">
    <property type="protein sequence ID" value="KAJ8933294.1"/>
    <property type="molecule type" value="Genomic_DNA"/>
</dbReference>